<sequence>MNSNENTLNTAVQELTDYLTQDSRARYLADVLCAWDHELCDWLPGASIVIRTELRDITLWWPDGIHLEVSTEPVCDYQQAPAAHLRWKQYVGLKSFIGSSIVSFTLDTLGEQDALWVLFQNGRSARISPQGVMTLTSLAYPASA</sequence>
<accession>A0A172RZQ5</accession>
<name>A0A172RZQ5_9ACTN</name>
<protein>
    <submittedName>
        <fullName evidence="1">Uncharacterized protein</fullName>
    </submittedName>
</protein>
<proteinExistence type="predicted"/>
<keyword evidence="2" id="KW-1185">Reference proteome</keyword>
<dbReference type="EMBL" id="FOEC01000001">
    <property type="protein sequence ID" value="SEO36531.1"/>
    <property type="molecule type" value="Genomic_DNA"/>
</dbReference>
<organism evidence="1 2">
    <name type="scientific">Denitrobacterium detoxificans</name>
    <dbReference type="NCBI Taxonomy" id="79604"/>
    <lineage>
        <taxon>Bacteria</taxon>
        <taxon>Bacillati</taxon>
        <taxon>Actinomycetota</taxon>
        <taxon>Coriobacteriia</taxon>
        <taxon>Eggerthellales</taxon>
        <taxon>Eggerthellaceae</taxon>
        <taxon>Denitrobacterium</taxon>
    </lineage>
</organism>
<evidence type="ECO:0000313" key="1">
    <source>
        <dbReference type="EMBL" id="SEO36531.1"/>
    </source>
</evidence>
<dbReference type="Proteomes" id="UP000182975">
    <property type="component" value="Unassembled WGS sequence"/>
</dbReference>
<dbReference type="AlphaFoldDB" id="A0A172RZQ5"/>
<reference evidence="2" key="1">
    <citation type="submission" date="2016-10" db="EMBL/GenBank/DDBJ databases">
        <authorList>
            <person name="Varghese N."/>
        </authorList>
    </citation>
    <scope>NUCLEOTIDE SEQUENCE [LARGE SCALE GENOMIC DNA]</scope>
    <source>
        <strain evidence="2">DSM 21843</strain>
    </source>
</reference>
<dbReference type="KEGG" id="ddt:AAY81_09040"/>
<gene>
    <name evidence="1" type="ORF">SAMN02910314_00005</name>
</gene>
<evidence type="ECO:0000313" key="2">
    <source>
        <dbReference type="Proteomes" id="UP000182975"/>
    </source>
</evidence>
<dbReference type="RefSeq" id="WP_066664173.1">
    <property type="nucleotide sequence ID" value="NZ_CP011402.1"/>
</dbReference>